<evidence type="ECO:0000313" key="4">
    <source>
        <dbReference type="Proteomes" id="UP000275267"/>
    </source>
</evidence>
<evidence type="ECO:0000256" key="2">
    <source>
        <dbReference type="SAM" id="Phobius"/>
    </source>
</evidence>
<organism evidence="3 4">
    <name type="scientific">Panicum miliaceum</name>
    <name type="common">Proso millet</name>
    <name type="synonym">Broomcorn millet</name>
    <dbReference type="NCBI Taxonomy" id="4540"/>
    <lineage>
        <taxon>Eukaryota</taxon>
        <taxon>Viridiplantae</taxon>
        <taxon>Streptophyta</taxon>
        <taxon>Embryophyta</taxon>
        <taxon>Tracheophyta</taxon>
        <taxon>Spermatophyta</taxon>
        <taxon>Magnoliopsida</taxon>
        <taxon>Liliopsida</taxon>
        <taxon>Poales</taxon>
        <taxon>Poaceae</taxon>
        <taxon>PACMAD clade</taxon>
        <taxon>Panicoideae</taxon>
        <taxon>Panicodae</taxon>
        <taxon>Paniceae</taxon>
        <taxon>Panicinae</taxon>
        <taxon>Panicum</taxon>
        <taxon>Panicum sect. Panicum</taxon>
    </lineage>
</organism>
<name>A0A3L6SN02_PANMI</name>
<feature type="compositionally biased region" description="Basic and acidic residues" evidence="1">
    <location>
        <begin position="56"/>
        <end position="65"/>
    </location>
</feature>
<feature type="compositionally biased region" description="Low complexity" evidence="1">
    <location>
        <begin position="32"/>
        <end position="41"/>
    </location>
</feature>
<dbReference type="OrthoDB" id="685634at2759"/>
<feature type="compositionally biased region" description="Basic residues" evidence="1">
    <location>
        <begin position="1"/>
        <end position="11"/>
    </location>
</feature>
<proteinExistence type="predicted"/>
<keyword evidence="2" id="KW-0812">Transmembrane</keyword>
<keyword evidence="2" id="KW-0472">Membrane</keyword>
<accession>A0A3L6SN02</accession>
<protein>
    <submittedName>
        <fullName evidence="3">Uncharacterized protein</fullName>
    </submittedName>
</protein>
<feature type="transmembrane region" description="Helical" evidence="2">
    <location>
        <begin position="145"/>
        <end position="171"/>
    </location>
</feature>
<comment type="caution">
    <text evidence="3">The sequence shown here is derived from an EMBL/GenBank/DDBJ whole genome shotgun (WGS) entry which is preliminary data.</text>
</comment>
<reference evidence="4" key="1">
    <citation type="journal article" date="2019" name="Nat. Commun.">
        <title>The genome of broomcorn millet.</title>
        <authorList>
            <person name="Zou C."/>
            <person name="Miki D."/>
            <person name="Li D."/>
            <person name="Tang Q."/>
            <person name="Xiao L."/>
            <person name="Rajput S."/>
            <person name="Deng P."/>
            <person name="Jia W."/>
            <person name="Huang R."/>
            <person name="Zhang M."/>
            <person name="Sun Y."/>
            <person name="Hu J."/>
            <person name="Fu X."/>
            <person name="Schnable P.S."/>
            <person name="Li F."/>
            <person name="Zhang H."/>
            <person name="Feng B."/>
            <person name="Zhu X."/>
            <person name="Liu R."/>
            <person name="Schnable J.C."/>
            <person name="Zhu J.-K."/>
            <person name="Zhang H."/>
        </authorList>
    </citation>
    <scope>NUCLEOTIDE SEQUENCE [LARGE SCALE GENOMIC DNA]</scope>
</reference>
<dbReference type="Proteomes" id="UP000275267">
    <property type="component" value="Unassembled WGS sequence"/>
</dbReference>
<dbReference type="AlphaFoldDB" id="A0A3L6SN02"/>
<dbReference type="PANTHER" id="PTHR33115:SF72">
    <property type="match status" value="1"/>
</dbReference>
<evidence type="ECO:0000256" key="1">
    <source>
        <dbReference type="SAM" id="MobiDB-lite"/>
    </source>
</evidence>
<dbReference type="EMBL" id="PQIB02000004">
    <property type="protein sequence ID" value="RLN22903.1"/>
    <property type="molecule type" value="Genomic_DNA"/>
</dbReference>
<dbReference type="STRING" id="4540.A0A3L6SN02"/>
<keyword evidence="4" id="KW-1185">Reference proteome</keyword>
<evidence type="ECO:0000313" key="3">
    <source>
        <dbReference type="EMBL" id="RLN22903.1"/>
    </source>
</evidence>
<dbReference type="PANTHER" id="PTHR33115">
    <property type="entry name" value="ARM REPEAT SUPERFAMILY PROTEIN"/>
    <property type="match status" value="1"/>
</dbReference>
<keyword evidence="2" id="KW-1133">Transmembrane helix</keyword>
<gene>
    <name evidence="3" type="ORF">C2845_PM07G01590</name>
</gene>
<feature type="region of interest" description="Disordered" evidence="1">
    <location>
        <begin position="1"/>
        <end position="73"/>
    </location>
</feature>
<sequence>MTRQGHGRRRDAQRGCADSARPAAWHRTARVRPATCTAAATDRPRRRDGVPGGSETESRGERTGEDEGLTANPFVRSEGEEGVWREGVVDGERSFVQRQQWRVGDLQSPALNPSNFRALEGLTWNELPAGTLPTRSYRSCGSTSAWFVQILATGVGTLSSIWATVVLLGGFSGSLHEADFWVITGIVFVQAAK</sequence>